<reference evidence="3" key="1">
    <citation type="journal article" date="2011" name="Plant Physiol.">
        <title>Comprehensive sequence analysis of 24,783 barley full-length cDNAs derived from 12 clone libraries.</title>
        <authorList>
            <person name="Matsumoto T."/>
            <person name="Tanaka T."/>
            <person name="Sakai H."/>
            <person name="Amano N."/>
            <person name="Kanamori H."/>
            <person name="Kurita K."/>
            <person name="Kikuta A."/>
            <person name="Kamiya K."/>
            <person name="Yamamoto M."/>
            <person name="Ikawa H."/>
            <person name="Fujii N."/>
            <person name="Hori K."/>
            <person name="Itoh T."/>
            <person name="Sato K."/>
        </authorList>
    </citation>
    <scope>NUCLEOTIDE SEQUENCE</scope>
    <source>
        <tissue evidence="3">Shoot</tissue>
    </source>
</reference>
<dbReference type="OrthoDB" id="10255522at2759"/>
<dbReference type="OMA" id="QIWNEHA"/>
<dbReference type="Gramene" id="HORVU.MOREX.r3.1HG0028220.1">
    <property type="protein sequence ID" value="HORVU.MOREX.r3.1HG0028220.1"/>
    <property type="gene ID" value="HORVU.MOREX.r3.1HG0028220"/>
</dbReference>
<feature type="compositionally biased region" description="Basic residues" evidence="2">
    <location>
        <begin position="727"/>
        <end position="741"/>
    </location>
</feature>
<protein>
    <submittedName>
        <fullName evidence="3">Predicted protein</fullName>
    </submittedName>
</protein>
<dbReference type="GeneID" id="123427009"/>
<dbReference type="GO" id="GO:0006406">
    <property type="term" value="P:mRNA export from nucleus"/>
    <property type="evidence" value="ECO:0000318"/>
    <property type="project" value="GO_Central"/>
</dbReference>
<dbReference type="ExpressionAtlas" id="F2D366">
    <property type="expression patterns" value="baseline"/>
</dbReference>
<dbReference type="eggNOG" id="ENOG502QZ3X">
    <property type="taxonomic scope" value="Eukaryota"/>
</dbReference>
<dbReference type="Proteomes" id="UP000011116">
    <property type="component" value="Chromosome 1H"/>
</dbReference>
<reference evidence="4" key="4">
    <citation type="submission" date="2022-01" db="UniProtKB">
        <authorList>
            <consortium name="EnsemblPlants"/>
        </authorList>
    </citation>
    <scope>IDENTIFICATION</scope>
    <source>
        <strain evidence="4">subsp. vulgare</strain>
    </source>
</reference>
<feature type="coiled-coil region" evidence="1">
    <location>
        <begin position="629"/>
        <end position="686"/>
    </location>
</feature>
<proteinExistence type="evidence at transcript level"/>
<keyword evidence="5" id="KW-1185">Reference proteome</keyword>
<evidence type="ECO:0000256" key="2">
    <source>
        <dbReference type="SAM" id="MobiDB-lite"/>
    </source>
</evidence>
<accession>F2D366</accession>
<dbReference type="GO" id="GO:0005643">
    <property type="term" value="C:nuclear pore"/>
    <property type="evidence" value="ECO:0000318"/>
    <property type="project" value="GO_Central"/>
</dbReference>
<evidence type="ECO:0000256" key="1">
    <source>
        <dbReference type="SAM" id="Coils"/>
    </source>
</evidence>
<feature type="coiled-coil region" evidence="1">
    <location>
        <begin position="431"/>
        <end position="567"/>
    </location>
</feature>
<feature type="region of interest" description="Disordered" evidence="2">
    <location>
        <begin position="95"/>
        <end position="117"/>
    </location>
</feature>
<evidence type="ECO:0000313" key="3">
    <source>
        <dbReference type="EMBL" id="BAJ89537.1"/>
    </source>
</evidence>
<feature type="coiled-coil region" evidence="1">
    <location>
        <begin position="336"/>
        <end position="402"/>
    </location>
</feature>
<dbReference type="PaxDb" id="4513-MLOC_15783.1"/>
<dbReference type="AlphaFoldDB" id="F2D366"/>
<dbReference type="GO" id="GO:0017056">
    <property type="term" value="F:structural constituent of nuclear pore"/>
    <property type="evidence" value="ECO:0000318"/>
    <property type="project" value="GO_Central"/>
</dbReference>
<reference evidence="5" key="2">
    <citation type="journal article" date="2012" name="Nature">
        <title>A physical, genetic and functional sequence assembly of the barley genome.</title>
        <authorList>
            <consortium name="The International Barley Genome Sequencing Consortium"/>
            <person name="Mayer K.F."/>
            <person name="Waugh R."/>
            <person name="Brown J.W."/>
            <person name="Schulman A."/>
            <person name="Langridge P."/>
            <person name="Platzer M."/>
            <person name="Fincher G.B."/>
            <person name="Muehlbauer G.J."/>
            <person name="Sato K."/>
            <person name="Close T.J."/>
            <person name="Wise R.P."/>
            <person name="Stein N."/>
        </authorList>
    </citation>
    <scope>NUCLEOTIDE SEQUENCE [LARGE SCALE GENOMIC DNA]</scope>
    <source>
        <strain evidence="5">cv. Morex</strain>
    </source>
</reference>
<sequence>MGYHHLLVVSPPAQPPPRRLSLLSRSPRGAVTAAASPDAARSLSVVAASAATRRRAVLLVGISVLPLLRLRDAAAAAQPLAADLVTDKMGIQTSEEMQLEETRAKPPQPEVKRPSPGNPLANLLNAIAVIASGLLAGLLGTTQREKKALQSTISSMEIKLAEDEAAMSVLRENYEKRLLDEQAAQKKQARMFQDEEASLLDQLASTTRTVKKLNGEVMKEEELVGQLKHGIHDLEMSIAQAEEDKHAFEENLRDKLETVDILHGKVNLLSQDVNDKEEHITELSSSLSTKEGDYQNLHLMFNQTKGSLEHANSRMEQLEKYVYAAKNDIKSKISSIDSLNEDVQTLYSAKSDAEEKINELMKQYAELDAASEMRASRDLELLSNKDDQLNQLEEQLSTALSDSIEDRIIIAELNSELEANRTMLVNEVEARKKMSDLIQSTEDALKESRNELFKLSEELNEVNISNHYLRTQISEFTNESNEVKEALTNKVEEAESVSKALSDEVASLKEILQKTQEDLEVTSNQLVSITEVHDELNKELLDAYKKLESATDELVRERQINSILNRELEALVEQSQVESEARRALHVDLDEATVSLNEVNESTLFLSNKLDSTVSRICAIKEEKEVLSAALLEQKKRTAEAQKNMVDAQHLIKRLGMERENSEIRNKKLEEELATAKGEMLYLRRQITASGSQNTDVMEASPTPNFSQPLEDRVPNTSSTDAVPPRSAKKIYRRRKDRPST</sequence>
<feature type="coiled-coil region" evidence="1">
    <location>
        <begin position="231"/>
        <end position="258"/>
    </location>
</feature>
<dbReference type="EMBL" id="AK358323">
    <property type="protein sequence ID" value="BAJ89537.1"/>
    <property type="molecule type" value="mRNA"/>
</dbReference>
<evidence type="ECO:0000313" key="4">
    <source>
        <dbReference type="EnsemblPlants" id="HORVU.MOREX.r3.1HG0028220.1"/>
    </source>
</evidence>
<feature type="compositionally biased region" description="Polar residues" evidence="2">
    <location>
        <begin position="692"/>
        <end position="708"/>
    </location>
</feature>
<feature type="region of interest" description="Disordered" evidence="2">
    <location>
        <begin position="692"/>
        <end position="741"/>
    </location>
</feature>
<reference evidence="4" key="3">
    <citation type="submission" date="2020-10" db="EMBL/GenBank/DDBJ databases">
        <authorList>
            <person name="Scholz U."/>
            <person name="Mascher M."/>
            <person name="Fiebig A."/>
        </authorList>
    </citation>
    <scope>NUCLEOTIDE SEQUENCE [LARGE SCALE GENOMIC DNA]</scope>
    <source>
        <strain evidence="4">cv. Morex</strain>
    </source>
</reference>
<dbReference type="SMR" id="F2D366"/>
<dbReference type="RefSeq" id="XP_044966877.1">
    <property type="nucleotide sequence ID" value="XM_045110942.1"/>
</dbReference>
<evidence type="ECO:0000313" key="5">
    <source>
        <dbReference type="Proteomes" id="UP000011116"/>
    </source>
</evidence>
<name>F2D366_HORVV</name>
<dbReference type="STRING" id="112509.F2D366"/>
<gene>
    <name evidence="4" type="primary">LOC123427009</name>
</gene>
<dbReference type="FunCoup" id="F2D366">
    <property type="interactions" value="1451"/>
</dbReference>
<keyword evidence="1" id="KW-0175">Coiled coil</keyword>
<dbReference type="KEGG" id="hvg:123427009"/>
<dbReference type="EnsemblPlants" id="HORVU.MOREX.r3.1HG0028220.1">
    <property type="protein sequence ID" value="HORVU.MOREX.r3.1HG0028220.1"/>
    <property type="gene ID" value="HORVU.MOREX.r3.1HG0028220"/>
</dbReference>
<organism evidence="3">
    <name type="scientific">Hordeum vulgare subsp. vulgare</name>
    <name type="common">Domesticated barley</name>
    <dbReference type="NCBI Taxonomy" id="112509"/>
    <lineage>
        <taxon>Eukaryota</taxon>
        <taxon>Viridiplantae</taxon>
        <taxon>Streptophyta</taxon>
        <taxon>Embryophyta</taxon>
        <taxon>Tracheophyta</taxon>
        <taxon>Spermatophyta</taxon>
        <taxon>Magnoliopsida</taxon>
        <taxon>Liliopsida</taxon>
        <taxon>Poales</taxon>
        <taxon>Poaceae</taxon>
        <taxon>BOP clade</taxon>
        <taxon>Pooideae</taxon>
        <taxon>Triticodae</taxon>
        <taxon>Triticeae</taxon>
        <taxon>Hordeinae</taxon>
        <taxon>Hordeum</taxon>
    </lineage>
</organism>